<comment type="caution">
    <text evidence="9">The sequence shown here is derived from an EMBL/GenBank/DDBJ whole genome shotgun (WGS) entry which is preliminary data.</text>
</comment>
<keyword evidence="3 6" id="KW-0820">tRNA-binding</keyword>
<dbReference type="FunFam" id="3.30.230.70:FF:000003">
    <property type="entry name" value="Ribonuclease PH"/>
    <property type="match status" value="1"/>
</dbReference>
<keyword evidence="6 9" id="KW-0808">Transferase</keyword>
<dbReference type="InterPro" id="IPR027408">
    <property type="entry name" value="PNPase/RNase_PH_dom_sf"/>
</dbReference>
<feature type="binding site" evidence="6">
    <location>
        <position position="84"/>
    </location>
    <ligand>
        <name>phosphate</name>
        <dbReference type="ChEBI" id="CHEBI:43474"/>
        <note>substrate</note>
    </ligand>
</feature>
<name>A0A7X0H8H7_9BACT</name>
<comment type="function">
    <text evidence="6">Phosphorolytic 3'-5' exoribonuclease that plays an important role in tRNA 3'-end maturation. Removes nucleotide residues following the 3'-CCA terminus of tRNAs; can also add nucleotides to the ends of RNA molecules by using nucleoside diphosphates as substrates, but this may not be physiologically important. Probably plays a role in initiation of 16S rRNA degradation (leading to ribosome degradation) during starvation.</text>
</comment>
<dbReference type="Proteomes" id="UP000541810">
    <property type="component" value="Unassembled WGS sequence"/>
</dbReference>
<dbReference type="InterPro" id="IPR018336">
    <property type="entry name" value="RNase_PH_CS"/>
</dbReference>
<evidence type="ECO:0000256" key="5">
    <source>
        <dbReference type="ARBA" id="ARBA00022884"/>
    </source>
</evidence>
<evidence type="ECO:0000256" key="1">
    <source>
        <dbReference type="ARBA" id="ARBA00006678"/>
    </source>
</evidence>
<dbReference type="InterPro" id="IPR002381">
    <property type="entry name" value="RNase_PH_bac-type"/>
</dbReference>
<gene>
    <name evidence="6" type="primary">rph</name>
    <name evidence="9" type="ORF">HNQ40_002874</name>
</gene>
<evidence type="ECO:0000256" key="3">
    <source>
        <dbReference type="ARBA" id="ARBA00022555"/>
    </source>
</evidence>
<dbReference type="PANTHER" id="PTHR11953:SF0">
    <property type="entry name" value="EXOSOME COMPLEX COMPONENT RRP41"/>
    <property type="match status" value="1"/>
</dbReference>
<dbReference type="GO" id="GO:0009022">
    <property type="term" value="F:tRNA nucleotidyltransferase activity"/>
    <property type="evidence" value="ECO:0007669"/>
    <property type="project" value="UniProtKB-UniRule"/>
</dbReference>
<dbReference type="Gene3D" id="3.30.230.70">
    <property type="entry name" value="GHMP Kinase, N-terminal domain"/>
    <property type="match status" value="1"/>
</dbReference>
<dbReference type="AlphaFoldDB" id="A0A7X0H8H7"/>
<dbReference type="NCBIfam" id="TIGR01966">
    <property type="entry name" value="RNasePH"/>
    <property type="match status" value="1"/>
</dbReference>
<dbReference type="HAMAP" id="MF_00564">
    <property type="entry name" value="RNase_PH"/>
    <property type="match status" value="1"/>
</dbReference>
<proteinExistence type="inferred from homology"/>
<dbReference type="InterPro" id="IPR050080">
    <property type="entry name" value="RNase_PH"/>
</dbReference>
<keyword evidence="6 9" id="KW-0548">Nucleotidyltransferase</keyword>
<dbReference type="InterPro" id="IPR015847">
    <property type="entry name" value="ExoRNase_PH_dom2"/>
</dbReference>
<feature type="domain" description="Exoribonuclease phosphorolytic" evidence="7">
    <location>
        <begin position="8"/>
        <end position="136"/>
    </location>
</feature>
<dbReference type="EMBL" id="JACHGY010000001">
    <property type="protein sequence ID" value="MBB6431068.1"/>
    <property type="molecule type" value="Genomic_DNA"/>
</dbReference>
<evidence type="ECO:0000259" key="8">
    <source>
        <dbReference type="Pfam" id="PF03725"/>
    </source>
</evidence>
<dbReference type="InterPro" id="IPR001247">
    <property type="entry name" value="ExoRNase_PH_dom1"/>
</dbReference>
<dbReference type="PANTHER" id="PTHR11953">
    <property type="entry name" value="EXOSOME COMPLEX COMPONENT"/>
    <property type="match status" value="1"/>
</dbReference>
<comment type="subunit">
    <text evidence="6">Homohexameric ring arranged as a trimer of dimers.</text>
</comment>
<evidence type="ECO:0000313" key="10">
    <source>
        <dbReference type="Proteomes" id="UP000541810"/>
    </source>
</evidence>
<dbReference type="GO" id="GO:0008033">
    <property type="term" value="P:tRNA processing"/>
    <property type="evidence" value="ECO:0007669"/>
    <property type="project" value="UniProtKB-UniRule"/>
</dbReference>
<feature type="domain" description="Exoribonuclease phosphorolytic" evidence="8">
    <location>
        <begin position="156"/>
        <end position="221"/>
    </location>
</feature>
<evidence type="ECO:0000256" key="4">
    <source>
        <dbReference type="ARBA" id="ARBA00022694"/>
    </source>
</evidence>
<dbReference type="GO" id="GO:0016075">
    <property type="term" value="P:rRNA catabolic process"/>
    <property type="evidence" value="ECO:0007669"/>
    <property type="project" value="UniProtKB-UniRule"/>
</dbReference>
<dbReference type="InterPro" id="IPR020568">
    <property type="entry name" value="Ribosomal_Su5_D2-typ_SF"/>
</dbReference>
<keyword evidence="10" id="KW-1185">Reference proteome</keyword>
<dbReference type="Pfam" id="PF03725">
    <property type="entry name" value="RNase_PH_C"/>
    <property type="match status" value="1"/>
</dbReference>
<feature type="binding site" evidence="6">
    <location>
        <begin position="122"/>
        <end position="124"/>
    </location>
    <ligand>
        <name>phosphate</name>
        <dbReference type="ChEBI" id="CHEBI:43474"/>
        <note>substrate</note>
    </ligand>
</feature>
<evidence type="ECO:0000256" key="6">
    <source>
        <dbReference type="HAMAP-Rule" id="MF_00564"/>
    </source>
</evidence>
<protein>
    <recommendedName>
        <fullName evidence="6">Ribonuclease PH</fullName>
        <shortName evidence="6">RNase PH</shortName>
        <ecNumber evidence="6">2.7.7.56</ecNumber>
    </recommendedName>
    <alternativeName>
        <fullName evidence="6">tRNA nucleotidyltransferase</fullName>
    </alternativeName>
</protein>
<dbReference type="PROSITE" id="PS01277">
    <property type="entry name" value="RIBONUCLEASE_PH"/>
    <property type="match status" value="1"/>
</dbReference>
<evidence type="ECO:0000256" key="2">
    <source>
        <dbReference type="ARBA" id="ARBA00022552"/>
    </source>
</evidence>
<keyword evidence="5" id="KW-0694">RNA-binding</keyword>
<comment type="similarity">
    <text evidence="1 6">Belongs to the RNase PH family.</text>
</comment>
<dbReference type="Pfam" id="PF01138">
    <property type="entry name" value="RNase_PH"/>
    <property type="match status" value="1"/>
</dbReference>
<evidence type="ECO:0000259" key="7">
    <source>
        <dbReference type="Pfam" id="PF01138"/>
    </source>
</evidence>
<comment type="catalytic activity">
    <reaction evidence="6">
        <text>tRNA(n+1) + phosphate = tRNA(n) + a ribonucleoside 5'-diphosphate</text>
        <dbReference type="Rhea" id="RHEA:10628"/>
        <dbReference type="Rhea" id="RHEA-COMP:17343"/>
        <dbReference type="Rhea" id="RHEA-COMP:17344"/>
        <dbReference type="ChEBI" id="CHEBI:43474"/>
        <dbReference type="ChEBI" id="CHEBI:57930"/>
        <dbReference type="ChEBI" id="CHEBI:173114"/>
        <dbReference type="EC" id="2.7.7.56"/>
    </reaction>
</comment>
<keyword evidence="4 6" id="KW-0819">tRNA processing</keyword>
<dbReference type="GO" id="GO:0000175">
    <property type="term" value="F:3'-5'-RNA exonuclease activity"/>
    <property type="evidence" value="ECO:0007669"/>
    <property type="project" value="UniProtKB-UniRule"/>
</dbReference>
<dbReference type="SUPFAM" id="SSF54211">
    <property type="entry name" value="Ribosomal protein S5 domain 2-like"/>
    <property type="match status" value="1"/>
</dbReference>
<dbReference type="InterPro" id="IPR036345">
    <property type="entry name" value="ExoRNase_PH_dom2_sf"/>
</dbReference>
<dbReference type="GO" id="GO:0031125">
    <property type="term" value="P:rRNA 3'-end processing"/>
    <property type="evidence" value="ECO:0007669"/>
    <property type="project" value="UniProtKB-ARBA"/>
</dbReference>
<dbReference type="SUPFAM" id="SSF55666">
    <property type="entry name" value="Ribonuclease PH domain 2-like"/>
    <property type="match status" value="1"/>
</dbReference>
<accession>A0A7X0H8H7</accession>
<dbReference type="EC" id="2.7.7.56" evidence="6"/>
<sequence>MNQRPANELRPTTIEPFPAGAPGSVVITAGKTKVLCTASVQADVPRWIKKDPETGLPTHGWVTAEYSMLPGSTPDRKRRGTDGRSTEIQRLIGRALRAAVDLDKMPGLAITCDCDVLVADGGTRTAAITGAYVALGQALNWAREQGRLEGDPVVSPIAAISVGIIDGVPTLDLDYPLDVRAEVDMNVAMNGEGQFIEVQGTGEQGTFDRVQLDALLDLAQDGIKSLMAIQQQALS</sequence>
<dbReference type="GO" id="GO:0000049">
    <property type="term" value="F:tRNA binding"/>
    <property type="evidence" value="ECO:0007669"/>
    <property type="project" value="UniProtKB-UniRule"/>
</dbReference>
<reference evidence="9 10" key="1">
    <citation type="submission" date="2020-08" db="EMBL/GenBank/DDBJ databases">
        <title>Genomic Encyclopedia of Type Strains, Phase IV (KMG-IV): sequencing the most valuable type-strain genomes for metagenomic binning, comparative biology and taxonomic classification.</title>
        <authorList>
            <person name="Goeker M."/>
        </authorList>
    </citation>
    <scope>NUCLEOTIDE SEQUENCE [LARGE SCALE GENOMIC DNA]</scope>
    <source>
        <strain evidence="9 10">DSM 103725</strain>
    </source>
</reference>
<keyword evidence="2 6" id="KW-0698">rRNA processing</keyword>
<evidence type="ECO:0000313" key="9">
    <source>
        <dbReference type="EMBL" id="MBB6431068.1"/>
    </source>
</evidence>
<organism evidence="9 10">
    <name type="scientific">Algisphaera agarilytica</name>
    <dbReference type="NCBI Taxonomy" id="1385975"/>
    <lineage>
        <taxon>Bacteria</taxon>
        <taxon>Pseudomonadati</taxon>
        <taxon>Planctomycetota</taxon>
        <taxon>Phycisphaerae</taxon>
        <taxon>Phycisphaerales</taxon>
        <taxon>Phycisphaeraceae</taxon>
        <taxon>Algisphaera</taxon>
    </lineage>
</organism>